<dbReference type="GO" id="GO:0016887">
    <property type="term" value="F:ATP hydrolysis activity"/>
    <property type="evidence" value="ECO:0007669"/>
    <property type="project" value="InterPro"/>
</dbReference>
<dbReference type="PANTHER" id="PTHR24221:SF654">
    <property type="entry name" value="ATP-BINDING CASSETTE SUB-FAMILY B MEMBER 6"/>
    <property type="match status" value="1"/>
</dbReference>
<dbReference type="GO" id="GO:0005524">
    <property type="term" value="F:ATP binding"/>
    <property type="evidence" value="ECO:0007669"/>
    <property type="project" value="InterPro"/>
</dbReference>
<evidence type="ECO:0000259" key="1">
    <source>
        <dbReference type="Pfam" id="PF00005"/>
    </source>
</evidence>
<gene>
    <name evidence="2" type="ORF">S03H2_70780</name>
</gene>
<dbReference type="PANTHER" id="PTHR24221">
    <property type="entry name" value="ATP-BINDING CASSETTE SUB-FAMILY B"/>
    <property type="match status" value="1"/>
</dbReference>
<comment type="caution">
    <text evidence="2">The sequence shown here is derived from an EMBL/GenBank/DDBJ whole genome shotgun (WGS) entry which is preliminary data.</text>
</comment>
<dbReference type="Gene3D" id="3.40.50.300">
    <property type="entry name" value="P-loop containing nucleotide triphosphate hydrolases"/>
    <property type="match status" value="1"/>
</dbReference>
<feature type="domain" description="ABC transporter" evidence="1">
    <location>
        <begin position="33"/>
        <end position="57"/>
    </location>
</feature>
<accession>X1JRV1</accession>
<feature type="non-terminal residue" evidence="2">
    <location>
        <position position="57"/>
    </location>
</feature>
<organism evidence="2">
    <name type="scientific">marine sediment metagenome</name>
    <dbReference type="NCBI Taxonomy" id="412755"/>
    <lineage>
        <taxon>unclassified sequences</taxon>
        <taxon>metagenomes</taxon>
        <taxon>ecological metagenomes</taxon>
    </lineage>
</organism>
<name>X1JRV1_9ZZZZ</name>
<dbReference type="GO" id="GO:0042626">
    <property type="term" value="F:ATPase-coupled transmembrane transporter activity"/>
    <property type="evidence" value="ECO:0007669"/>
    <property type="project" value="TreeGrafter"/>
</dbReference>
<dbReference type="InterPro" id="IPR039421">
    <property type="entry name" value="Type_1_exporter"/>
</dbReference>
<dbReference type="EMBL" id="BARU01047147">
    <property type="protein sequence ID" value="GAH96812.1"/>
    <property type="molecule type" value="Genomic_DNA"/>
</dbReference>
<dbReference type="AlphaFoldDB" id="X1JRV1"/>
<evidence type="ECO:0000313" key="2">
    <source>
        <dbReference type="EMBL" id="GAH96812.1"/>
    </source>
</evidence>
<sequence>MERPDAFELAPLKNIIEFRDIVFTYPGSEKPVLKRINLSVEAGHNVAIVGPNGSGKT</sequence>
<proteinExistence type="predicted"/>
<protein>
    <recommendedName>
        <fullName evidence="1">ABC transporter domain-containing protein</fullName>
    </recommendedName>
</protein>
<dbReference type="InterPro" id="IPR027417">
    <property type="entry name" value="P-loop_NTPase"/>
</dbReference>
<dbReference type="Pfam" id="PF00005">
    <property type="entry name" value="ABC_tran"/>
    <property type="match status" value="1"/>
</dbReference>
<reference evidence="2" key="1">
    <citation type="journal article" date="2014" name="Front. Microbiol.">
        <title>High frequency of phylogenetically diverse reductive dehalogenase-homologous genes in deep subseafloor sedimentary metagenomes.</title>
        <authorList>
            <person name="Kawai M."/>
            <person name="Futagami T."/>
            <person name="Toyoda A."/>
            <person name="Takaki Y."/>
            <person name="Nishi S."/>
            <person name="Hori S."/>
            <person name="Arai W."/>
            <person name="Tsubouchi T."/>
            <person name="Morono Y."/>
            <person name="Uchiyama I."/>
            <person name="Ito T."/>
            <person name="Fujiyama A."/>
            <person name="Inagaki F."/>
            <person name="Takami H."/>
        </authorList>
    </citation>
    <scope>NUCLEOTIDE SEQUENCE</scope>
    <source>
        <strain evidence="2">Expedition CK06-06</strain>
    </source>
</reference>
<dbReference type="InterPro" id="IPR003439">
    <property type="entry name" value="ABC_transporter-like_ATP-bd"/>
</dbReference>
<dbReference type="SUPFAM" id="SSF52540">
    <property type="entry name" value="P-loop containing nucleoside triphosphate hydrolases"/>
    <property type="match status" value="1"/>
</dbReference>